<dbReference type="EMBL" id="CP048222">
    <property type="protein sequence ID" value="QHT68911.1"/>
    <property type="molecule type" value="Genomic_DNA"/>
</dbReference>
<name>A0A6C0GLF4_9BACT</name>
<organism evidence="1 2">
    <name type="scientific">Rhodocytophaga rosea</name>
    <dbReference type="NCBI Taxonomy" id="2704465"/>
    <lineage>
        <taxon>Bacteria</taxon>
        <taxon>Pseudomonadati</taxon>
        <taxon>Bacteroidota</taxon>
        <taxon>Cytophagia</taxon>
        <taxon>Cytophagales</taxon>
        <taxon>Rhodocytophagaceae</taxon>
        <taxon>Rhodocytophaga</taxon>
    </lineage>
</organism>
<sequence>MKIDKYLLLLLSLAILPACQNKPEKPDLRGHWHVYRLPFDSTFSTWDIIDSTKFIVNVNNYEDAYERFYHLSVEDTVFQNVQFNHFEGNFKYQLSFDTLFLKEIDYIPVNDSTYLEYAGEIFAYGIRVDASTCDLTKEYYGHLQININLPISEKVTEQDDLLTVLSLVSYMDIGKPKSFIKQYSSDTFLIQVNDVFIPYHSVPEYIDQERAKLPEVDRDSLMILMGIDRNTPAIMVDSVEQSIHASYPMVDIYYACLPEGKTNMHKPIFTSLKNEFSKSANKPAASLTISIGEDKQVEWTIEKRNQKPESQRYDLQTAEGKDKLREAILQANQNKQPLGIQFTFAGNTTFQDYITAQTTIKQMLEETAQ</sequence>
<evidence type="ECO:0000313" key="2">
    <source>
        <dbReference type="Proteomes" id="UP000480178"/>
    </source>
</evidence>
<gene>
    <name evidence="1" type="ORF">GXP67_20780</name>
</gene>
<accession>A0A6C0GLF4</accession>
<keyword evidence="2" id="KW-1185">Reference proteome</keyword>
<dbReference type="Proteomes" id="UP000480178">
    <property type="component" value="Chromosome"/>
</dbReference>
<dbReference type="KEGG" id="rhoz:GXP67_20780"/>
<reference evidence="1 2" key="1">
    <citation type="submission" date="2020-01" db="EMBL/GenBank/DDBJ databases">
        <authorList>
            <person name="Kim M.K."/>
        </authorList>
    </citation>
    <scope>NUCLEOTIDE SEQUENCE [LARGE SCALE GENOMIC DNA]</scope>
    <source>
        <strain evidence="1 2">172606-1</strain>
    </source>
</reference>
<dbReference type="AlphaFoldDB" id="A0A6C0GLF4"/>
<protein>
    <submittedName>
        <fullName evidence="1">Uncharacterized protein</fullName>
    </submittedName>
</protein>
<proteinExistence type="predicted"/>
<evidence type="ECO:0000313" key="1">
    <source>
        <dbReference type="EMBL" id="QHT68911.1"/>
    </source>
</evidence>
<dbReference type="RefSeq" id="WP_162444912.1">
    <property type="nucleotide sequence ID" value="NZ_CP048222.1"/>
</dbReference>